<dbReference type="Gene3D" id="2.40.50.230">
    <property type="entry name" value="Gp5 N-terminal domain"/>
    <property type="match status" value="1"/>
</dbReference>
<dbReference type="InterPro" id="IPR006531">
    <property type="entry name" value="Gp5/Vgr_OB"/>
</dbReference>
<proteinExistence type="predicted"/>
<evidence type="ECO:0000313" key="2">
    <source>
        <dbReference type="EMBL" id="PRY88607.1"/>
    </source>
</evidence>
<dbReference type="InterPro" id="IPR037026">
    <property type="entry name" value="Vgr_OB-fold_dom_sf"/>
</dbReference>
<name>A0A2T0WPJ0_9BACT</name>
<dbReference type="Pfam" id="PF04717">
    <property type="entry name" value="Phage_base_V"/>
    <property type="match status" value="1"/>
</dbReference>
<dbReference type="EMBL" id="PVTR01000004">
    <property type="protein sequence ID" value="PRY88607.1"/>
    <property type="molecule type" value="Genomic_DNA"/>
</dbReference>
<dbReference type="SUPFAM" id="SSF69255">
    <property type="entry name" value="gp5 N-terminal domain-like"/>
    <property type="match status" value="1"/>
</dbReference>
<keyword evidence="3" id="KW-1185">Reference proteome</keyword>
<gene>
    <name evidence="2" type="ORF">CLW00_104258</name>
</gene>
<sequence>MVKSPNDSLQLGISFEIKVGGKSLPKDLVVMKIRVNTEVNKIAKATVAILGGNSYESLFKESETPEFEPGKEIEISIGYAEKNTKVFSGIIQKHRLAIDEGYLNYSSRSKLVLEATDKAFKMKLEKKSDLYEKKKDSEILSTLIAGAGLSKKIQNTSFQHESISRHHVSDWEFLLHRAKANGMLVLNSFNKITVETPKVSGSAKVKLIYGKDAYSFHADLDAGEQLQQIESAAYDIFNEKSIKQNSAEPAQLDKPGSIVGKNLGKVFAPQKFNWPTMVPVESKELKFLADSALIFSRLKRIKGDISFKGVADINLGDIVELEGFGKLFNGSVYVTAVEHKVENGDFITTLKFGINDDWFKKESFLDLNVLPPISGLHVGIVKKIDGDPDKKGRIQVMIPSIKNSGNGIWAVLSHFHANNQSGSFFIPEVNAEVIVGFLNDDPRFPIVLGSLYSKNNKAKDSIEKQNSTKSIVTKSGLRLEFNDKDKFFKVTTPGKNTLLISDKDKGVKIEDQNGNEIVTSAKSLSLKSKKDILLTATGKLELKGTKGVVMSSSTGDVSIEGKKVGLKAKAKFEASGSAGADIKSSGVVNIKGSMVNVN</sequence>
<dbReference type="RefSeq" id="WP_106133326.1">
    <property type="nucleotide sequence ID" value="NZ_PVTR01000004.1"/>
</dbReference>
<comment type="caution">
    <text evidence="2">The sequence shown here is derived from an EMBL/GenBank/DDBJ whole genome shotgun (WGS) entry which is preliminary data.</text>
</comment>
<protein>
    <submittedName>
        <fullName evidence="2">Phage protein D</fullName>
    </submittedName>
</protein>
<reference evidence="2 3" key="1">
    <citation type="submission" date="2018-03" db="EMBL/GenBank/DDBJ databases">
        <title>Genomic Encyclopedia of Archaeal and Bacterial Type Strains, Phase II (KMG-II): from individual species to whole genera.</title>
        <authorList>
            <person name="Goeker M."/>
        </authorList>
    </citation>
    <scope>NUCLEOTIDE SEQUENCE [LARGE SCALE GENOMIC DNA]</scope>
    <source>
        <strain evidence="2 3">DSM 27929</strain>
    </source>
</reference>
<evidence type="ECO:0000313" key="3">
    <source>
        <dbReference type="Proteomes" id="UP000238157"/>
    </source>
</evidence>
<organism evidence="2 3">
    <name type="scientific">Mongoliibacter ruber</name>
    <dbReference type="NCBI Taxonomy" id="1750599"/>
    <lineage>
        <taxon>Bacteria</taxon>
        <taxon>Pseudomonadati</taxon>
        <taxon>Bacteroidota</taxon>
        <taxon>Cytophagia</taxon>
        <taxon>Cytophagales</taxon>
        <taxon>Cyclobacteriaceae</taxon>
        <taxon>Mongoliibacter</taxon>
    </lineage>
</organism>
<dbReference type="AlphaFoldDB" id="A0A2T0WPJ0"/>
<dbReference type="OrthoDB" id="1907165at2"/>
<feature type="domain" description="Gp5/Type VI secretion system Vgr protein OB-fold" evidence="1">
    <location>
        <begin position="378"/>
        <end position="452"/>
    </location>
</feature>
<dbReference type="Proteomes" id="UP000238157">
    <property type="component" value="Unassembled WGS sequence"/>
</dbReference>
<evidence type="ECO:0000259" key="1">
    <source>
        <dbReference type="Pfam" id="PF04717"/>
    </source>
</evidence>
<dbReference type="SUPFAM" id="SSF69279">
    <property type="entry name" value="Phage tail proteins"/>
    <property type="match status" value="1"/>
</dbReference>
<accession>A0A2T0WPJ0</accession>